<evidence type="ECO:0000313" key="1">
    <source>
        <dbReference type="EMBL" id="CDM92828.1"/>
    </source>
</evidence>
<reference evidence="1 2" key="1">
    <citation type="submission" date="2014-02" db="EMBL/GenBank/DDBJ databases">
        <authorList>
            <person name="Genoscope - CEA"/>
        </authorList>
    </citation>
    <scope>NUCLEOTIDE SEQUENCE [LARGE SCALE GENOMIC DNA]</scope>
    <source>
        <strain evidence="1 2">PCC 8005</strain>
    </source>
</reference>
<protein>
    <recommendedName>
        <fullName evidence="3">Thylakoid-associated protein</fullName>
    </recommendedName>
</protein>
<organism evidence="1 2">
    <name type="scientific">Limnospira indica PCC 8005</name>
    <dbReference type="NCBI Taxonomy" id="376219"/>
    <lineage>
        <taxon>Bacteria</taxon>
        <taxon>Bacillati</taxon>
        <taxon>Cyanobacteriota</taxon>
        <taxon>Cyanophyceae</taxon>
        <taxon>Oscillatoriophycideae</taxon>
        <taxon>Oscillatoriales</taxon>
        <taxon>Sirenicapillariaceae</taxon>
        <taxon>Limnospira</taxon>
    </lineage>
</organism>
<gene>
    <name evidence="1" type="ORF">ARTHRO_10501</name>
</gene>
<sequence>MDTKLFEDYQKQMVDLQKKWFDTWMEGFPGWKPPSNLSEGFEQTLKLQEEMVKSYLETQKQTTQMMLDAQKQLWTEYFNTMRKTAESVK</sequence>
<dbReference type="RefSeq" id="WP_006621796.1">
    <property type="nucleotide sequence ID" value="NZ_FO818640.1"/>
</dbReference>
<evidence type="ECO:0008006" key="3">
    <source>
        <dbReference type="Google" id="ProtNLM"/>
    </source>
</evidence>
<dbReference type="Proteomes" id="UP000032946">
    <property type="component" value="Chromosome"/>
</dbReference>
<accession>A0A9P1KBM3</accession>
<proteinExistence type="predicted"/>
<dbReference type="AlphaFoldDB" id="A0A9P1KBM3"/>
<dbReference type="EMBL" id="FO818640">
    <property type="protein sequence ID" value="CDM92828.1"/>
    <property type="molecule type" value="Genomic_DNA"/>
</dbReference>
<name>A0A9P1KBM3_9CYAN</name>
<keyword evidence="2" id="KW-1185">Reference proteome</keyword>
<evidence type="ECO:0000313" key="2">
    <source>
        <dbReference type="Proteomes" id="UP000032946"/>
    </source>
</evidence>